<dbReference type="OrthoDB" id="7596247at2"/>
<reference evidence="1 2" key="1">
    <citation type="submission" date="2017-05" db="EMBL/GenBank/DDBJ databases">
        <authorList>
            <person name="Song R."/>
            <person name="Chenine A.L."/>
            <person name="Ruprecht R.M."/>
        </authorList>
    </citation>
    <scope>NUCLEOTIDE SEQUENCE [LARGE SCALE GENOMIC DNA]</scope>
    <source>
        <strain evidence="1 2">CECT 8898</strain>
    </source>
</reference>
<evidence type="ECO:0000313" key="1">
    <source>
        <dbReference type="EMBL" id="SMX37592.1"/>
    </source>
</evidence>
<name>A0A238K657_9RHOB</name>
<sequence>MDVLHFFRERTRFIRQFYDTAAGPFDGIMKAIEDGLPPFDNPPYSEDGEPAYLVEWLEASEGLEVLGRTCLSMLSPSLLLFFRTWEKQIGVKWENGERKKAFQKGFVEGYISCYEQVLRISRRDCPANLGLVEQITLARNRDQHPEEITSMRVNHSKADREKHTSLFFMSEQDRSMFSDADLANLSFLSPAVHVSRDQLYAAIEETEKLADWLDSHLIKARWKR</sequence>
<proteinExistence type="predicted"/>
<organism evidence="1 2">
    <name type="scientific">Maliponia aquimaris</name>
    <dbReference type="NCBI Taxonomy" id="1673631"/>
    <lineage>
        <taxon>Bacteria</taxon>
        <taxon>Pseudomonadati</taxon>
        <taxon>Pseudomonadota</taxon>
        <taxon>Alphaproteobacteria</taxon>
        <taxon>Rhodobacterales</taxon>
        <taxon>Paracoccaceae</taxon>
        <taxon>Maliponia</taxon>
    </lineage>
</organism>
<dbReference type="EMBL" id="FXYF01000003">
    <property type="protein sequence ID" value="SMX37592.1"/>
    <property type="molecule type" value="Genomic_DNA"/>
</dbReference>
<accession>A0A238K657</accession>
<dbReference type="Proteomes" id="UP000207598">
    <property type="component" value="Unassembled WGS sequence"/>
</dbReference>
<protein>
    <submittedName>
        <fullName evidence="1">Uncharacterized protein</fullName>
    </submittedName>
</protein>
<keyword evidence="2" id="KW-1185">Reference proteome</keyword>
<dbReference type="RefSeq" id="WP_141194805.1">
    <property type="nucleotide sequence ID" value="NZ_FXYF01000003.1"/>
</dbReference>
<dbReference type="AlphaFoldDB" id="A0A238K657"/>
<gene>
    <name evidence="1" type="ORF">MAA8898_01196</name>
</gene>
<evidence type="ECO:0000313" key="2">
    <source>
        <dbReference type="Proteomes" id="UP000207598"/>
    </source>
</evidence>